<dbReference type="OrthoDB" id="10010208at2759"/>
<evidence type="ECO:0000313" key="4">
    <source>
        <dbReference type="Proteomes" id="UP000751190"/>
    </source>
</evidence>
<feature type="chain" id="PRO_5035287647" description="Sulfotransferase" evidence="2">
    <location>
        <begin position="16"/>
        <end position="340"/>
    </location>
</feature>
<accession>A0A8J5XD54</accession>
<keyword evidence="2" id="KW-0732">Signal</keyword>
<feature type="region of interest" description="Disordered" evidence="1">
    <location>
        <begin position="280"/>
        <end position="299"/>
    </location>
</feature>
<protein>
    <recommendedName>
        <fullName evidence="5">Sulfotransferase</fullName>
    </recommendedName>
</protein>
<evidence type="ECO:0000256" key="1">
    <source>
        <dbReference type="SAM" id="MobiDB-lite"/>
    </source>
</evidence>
<keyword evidence="4" id="KW-1185">Reference proteome</keyword>
<evidence type="ECO:0008006" key="5">
    <source>
        <dbReference type="Google" id="ProtNLM"/>
    </source>
</evidence>
<proteinExistence type="predicted"/>
<gene>
    <name evidence="3" type="ORF">KFE25_004325</name>
</gene>
<sequence>MGPVVLLVPAALLLGEPTVEFSTRPCLAFLHQPRSAGLPIALSGLLRTWSSHHHCWQNTYSFRKACTKWKHYADADYYWGDMAMGLDGPAGPTRRRRCRWFTMWREPVERLISALRFCRAKADKAWVPHCGLNSNEGGFKLRPVNAKTASARDWAEHVGSYAFRQFLFAPDAFARVGATCAPGGNASAPQLPQVHRASGAARGASFECRTVHSWTEQRDALGACGDGISCDAGRRELRELVDAIANGTRFATVGLLSRWDESMRLFDRHVPLVPRAASRRARSWRDALPPPRPRPEGERAAEAAEVEAARRDPLVRARLAADLELYAAAERLFEGQMLEL</sequence>
<feature type="signal peptide" evidence="2">
    <location>
        <begin position="1"/>
        <end position="15"/>
    </location>
</feature>
<name>A0A8J5XD54_DIALT</name>
<evidence type="ECO:0000313" key="3">
    <source>
        <dbReference type="EMBL" id="KAG8458447.1"/>
    </source>
</evidence>
<dbReference type="AlphaFoldDB" id="A0A8J5XD54"/>
<dbReference type="Gene3D" id="3.40.50.300">
    <property type="entry name" value="P-loop containing nucleotide triphosphate hydrolases"/>
    <property type="match status" value="1"/>
</dbReference>
<comment type="caution">
    <text evidence="3">The sequence shown here is derived from an EMBL/GenBank/DDBJ whole genome shotgun (WGS) entry which is preliminary data.</text>
</comment>
<evidence type="ECO:0000256" key="2">
    <source>
        <dbReference type="SAM" id="SignalP"/>
    </source>
</evidence>
<dbReference type="Proteomes" id="UP000751190">
    <property type="component" value="Unassembled WGS sequence"/>
</dbReference>
<dbReference type="InterPro" id="IPR027417">
    <property type="entry name" value="P-loop_NTPase"/>
</dbReference>
<reference evidence="3" key="1">
    <citation type="submission" date="2021-05" db="EMBL/GenBank/DDBJ databases">
        <title>The genome of the haptophyte Pavlova lutheri (Diacronema luteri, Pavlovales) - a model for lipid biosynthesis in eukaryotic algae.</title>
        <authorList>
            <person name="Hulatt C.J."/>
            <person name="Posewitz M.C."/>
        </authorList>
    </citation>
    <scope>NUCLEOTIDE SEQUENCE</scope>
    <source>
        <strain evidence="3">NIVA-4/92</strain>
    </source>
</reference>
<organism evidence="3 4">
    <name type="scientific">Diacronema lutheri</name>
    <name type="common">Unicellular marine alga</name>
    <name type="synonym">Monochrysis lutheri</name>
    <dbReference type="NCBI Taxonomy" id="2081491"/>
    <lineage>
        <taxon>Eukaryota</taxon>
        <taxon>Haptista</taxon>
        <taxon>Haptophyta</taxon>
        <taxon>Pavlovophyceae</taxon>
        <taxon>Pavlovales</taxon>
        <taxon>Pavlovaceae</taxon>
        <taxon>Diacronema</taxon>
    </lineage>
</organism>
<dbReference type="EMBL" id="JAGTXO010000051">
    <property type="protein sequence ID" value="KAG8458447.1"/>
    <property type="molecule type" value="Genomic_DNA"/>
</dbReference>